<evidence type="ECO:0000313" key="2">
    <source>
        <dbReference type="Proteomes" id="UP000189935"/>
    </source>
</evidence>
<dbReference type="OrthoDB" id="8209564at2"/>
<reference evidence="1 2" key="1">
    <citation type="submission" date="2016-11" db="EMBL/GenBank/DDBJ databases">
        <authorList>
            <person name="Jaros S."/>
            <person name="Januszkiewicz K."/>
            <person name="Wedrychowicz H."/>
        </authorList>
    </citation>
    <scope>NUCLEOTIDE SEQUENCE [LARGE SCALE GENOMIC DNA]</scope>
    <source>
        <strain evidence="1 2">GAS499</strain>
    </source>
</reference>
<protein>
    <recommendedName>
        <fullName evidence="3">Acyl-CoA acyltransferase</fullName>
    </recommendedName>
</protein>
<dbReference type="AlphaFoldDB" id="A0A1M6VY06"/>
<name>A0A1M6VY06_9BRAD</name>
<proteinExistence type="predicted"/>
<evidence type="ECO:0000313" key="1">
    <source>
        <dbReference type="EMBL" id="SHK86361.1"/>
    </source>
</evidence>
<dbReference type="InterPro" id="IPR016181">
    <property type="entry name" value="Acyl_CoA_acyltransferase"/>
</dbReference>
<dbReference type="Gene3D" id="3.40.630.30">
    <property type="match status" value="1"/>
</dbReference>
<evidence type="ECO:0008006" key="3">
    <source>
        <dbReference type="Google" id="ProtNLM"/>
    </source>
</evidence>
<sequence>MIAQRIRCREISEADLDAVAELLTRGFTGRSRDYWMRGLRRQAVREVPDGYPRFGYMLDNDGHAIGVLLLLYTSRTSGGETAIQCNLSSWYVEPAFRNYAPLLTKIAQRHKEVTYLNISPATWTWPIIEAQGFASYCSGLFFSIPVLSRVTKGMTVETVAPDARSIAGLSEVEVELLTRHARYGCLSLVCRTRDGNAFPFILLPMRIRRGWIAPPAMQLIYCRDVTEYVQCAGAIGRVLLRHGKLSVILDSNGKVPGLVGLYSSARGRKYFKGPHAPRLADLTDTELVLYGP</sequence>
<dbReference type="SUPFAM" id="SSF55729">
    <property type="entry name" value="Acyl-CoA N-acyltransferases (Nat)"/>
    <property type="match status" value="1"/>
</dbReference>
<organism evidence="1 2">
    <name type="scientific">Bradyrhizobium lablabi</name>
    <dbReference type="NCBI Taxonomy" id="722472"/>
    <lineage>
        <taxon>Bacteria</taxon>
        <taxon>Pseudomonadati</taxon>
        <taxon>Pseudomonadota</taxon>
        <taxon>Alphaproteobacteria</taxon>
        <taxon>Hyphomicrobiales</taxon>
        <taxon>Nitrobacteraceae</taxon>
        <taxon>Bradyrhizobium</taxon>
    </lineage>
</organism>
<dbReference type="Proteomes" id="UP000189935">
    <property type="component" value="Chromosome I"/>
</dbReference>
<dbReference type="EMBL" id="LT670844">
    <property type="protein sequence ID" value="SHK86361.1"/>
    <property type="molecule type" value="Genomic_DNA"/>
</dbReference>
<gene>
    <name evidence="1" type="ORF">SAMN05444159_4391</name>
</gene>
<dbReference type="RefSeq" id="WP_079541337.1">
    <property type="nucleotide sequence ID" value="NZ_LT670844.1"/>
</dbReference>
<accession>A0A1M6VY06</accession>